<dbReference type="OrthoDB" id="6132182at2759"/>
<dbReference type="GO" id="GO:0046872">
    <property type="term" value="F:metal ion binding"/>
    <property type="evidence" value="ECO:0007669"/>
    <property type="project" value="UniProtKB-KW"/>
</dbReference>
<name>A0A2P5HSA0_DIAHE</name>
<dbReference type="InParanoid" id="A0A2P5HSA0"/>
<feature type="domain" description="Tyrosinase copper-binding" evidence="3">
    <location>
        <begin position="118"/>
        <end position="135"/>
    </location>
</feature>
<dbReference type="SUPFAM" id="SSF48056">
    <property type="entry name" value="Di-copper centre-containing domain"/>
    <property type="match status" value="1"/>
</dbReference>
<comment type="caution">
    <text evidence="4">The sequence shown here is derived from an EMBL/GenBank/DDBJ whole genome shotgun (WGS) entry which is preliminary data.</text>
</comment>
<evidence type="ECO:0000256" key="2">
    <source>
        <dbReference type="ARBA" id="ARBA00023008"/>
    </source>
</evidence>
<organism evidence="4 5">
    <name type="scientific">Diaporthe helianthi</name>
    <dbReference type="NCBI Taxonomy" id="158607"/>
    <lineage>
        <taxon>Eukaryota</taxon>
        <taxon>Fungi</taxon>
        <taxon>Dikarya</taxon>
        <taxon>Ascomycota</taxon>
        <taxon>Pezizomycotina</taxon>
        <taxon>Sordariomycetes</taxon>
        <taxon>Sordariomycetidae</taxon>
        <taxon>Diaporthales</taxon>
        <taxon>Diaporthaceae</taxon>
        <taxon>Diaporthe</taxon>
    </lineage>
</organism>
<keyword evidence="5" id="KW-1185">Reference proteome</keyword>
<dbReference type="PANTHER" id="PTHR11474">
    <property type="entry name" value="TYROSINASE FAMILY MEMBER"/>
    <property type="match status" value="1"/>
</dbReference>
<keyword evidence="2" id="KW-0186">Copper</keyword>
<dbReference type="EMBL" id="MAVT02000861">
    <property type="protein sequence ID" value="POS73107.1"/>
    <property type="molecule type" value="Genomic_DNA"/>
</dbReference>
<protein>
    <recommendedName>
        <fullName evidence="3">Tyrosinase copper-binding domain-containing protein</fullName>
    </recommendedName>
</protein>
<evidence type="ECO:0000259" key="3">
    <source>
        <dbReference type="PROSITE" id="PS00497"/>
    </source>
</evidence>
<keyword evidence="1" id="KW-0479">Metal-binding</keyword>
<dbReference type="STRING" id="158607.A0A2P5HSA0"/>
<dbReference type="InterPro" id="IPR008922">
    <property type="entry name" value="Di-copper_centre_dom_sf"/>
</dbReference>
<dbReference type="PRINTS" id="PR00092">
    <property type="entry name" value="TYROSINASE"/>
</dbReference>
<dbReference type="Proteomes" id="UP000094444">
    <property type="component" value="Unassembled WGS sequence"/>
</dbReference>
<sequence>MLFTKWVSKTIIAQAFSSLIETSRAIPFNDFHHQIPHARNTHPRDLATKDLHTRGGVLSTSCTNPGQRREWRSLNTAEQEEYLSAVKCLATKPSRLNLTTTLYDDFPYVHNQLNNKIHFVASFLPWHRWFVHIYEQALQGDCGLSFPMPYWDWSLDAGHLPDSPVLSGSATTGFGGSGPGGFVSPTRPNPLTSCVPDGAFADLTVAYYSDETRPHCLNRGFSDGFGDPERGANMSAYYYTPAFLANLTESNTKFVTFWPDLENGPHGAIHNAIGGDMFPGTSPNEPLFFMHHAQVDRLWWLWQQIDSAARNVDFGGNRDPVADPTQMDAAEQATLADTLTFLGLGDHVTVEDVMTTDSSFLCYSYE</sequence>
<accession>A0A2P5HSA0</accession>
<dbReference type="Pfam" id="PF00264">
    <property type="entry name" value="Tyrosinase"/>
    <property type="match status" value="1"/>
</dbReference>
<evidence type="ECO:0000313" key="5">
    <source>
        <dbReference type="Proteomes" id="UP000094444"/>
    </source>
</evidence>
<gene>
    <name evidence="4" type="ORF">DHEL01_v208499</name>
</gene>
<dbReference type="PANTHER" id="PTHR11474:SF126">
    <property type="entry name" value="TYROSINASE-LIKE PROTEIN TYR-1-RELATED"/>
    <property type="match status" value="1"/>
</dbReference>
<evidence type="ECO:0000313" key="4">
    <source>
        <dbReference type="EMBL" id="POS73107.1"/>
    </source>
</evidence>
<dbReference type="InterPro" id="IPR002227">
    <property type="entry name" value="Tyrosinase_Cu-bd"/>
</dbReference>
<dbReference type="InterPro" id="IPR050316">
    <property type="entry name" value="Tyrosinase/Hemocyanin"/>
</dbReference>
<dbReference type="Gene3D" id="1.10.1280.10">
    <property type="entry name" value="Di-copper center containing domain from catechol oxidase"/>
    <property type="match status" value="1"/>
</dbReference>
<reference evidence="4" key="1">
    <citation type="submission" date="2017-09" db="EMBL/GenBank/DDBJ databases">
        <title>Polyketide synthases of a Diaporthe helianthi virulent isolate.</title>
        <authorList>
            <person name="Baroncelli R."/>
        </authorList>
    </citation>
    <scope>NUCLEOTIDE SEQUENCE [LARGE SCALE GENOMIC DNA]</scope>
    <source>
        <strain evidence="4">7/96</strain>
    </source>
</reference>
<proteinExistence type="predicted"/>
<dbReference type="PROSITE" id="PS00497">
    <property type="entry name" value="TYROSINASE_1"/>
    <property type="match status" value="1"/>
</dbReference>
<evidence type="ECO:0000256" key="1">
    <source>
        <dbReference type="ARBA" id="ARBA00022723"/>
    </source>
</evidence>
<dbReference type="AlphaFoldDB" id="A0A2P5HSA0"/>
<dbReference type="GO" id="GO:0016491">
    <property type="term" value="F:oxidoreductase activity"/>
    <property type="evidence" value="ECO:0007669"/>
    <property type="project" value="InterPro"/>
</dbReference>